<accession>A0A8J7FM32</accession>
<dbReference type="Gene3D" id="3.40.50.1820">
    <property type="entry name" value="alpha/beta hydrolase"/>
    <property type="match status" value="1"/>
</dbReference>
<evidence type="ECO:0000259" key="2">
    <source>
        <dbReference type="Pfam" id="PF12697"/>
    </source>
</evidence>
<dbReference type="PANTHER" id="PTHR43798">
    <property type="entry name" value="MONOACYLGLYCEROL LIPASE"/>
    <property type="match status" value="1"/>
</dbReference>
<sequence length="257" mass="28465">MTSDSRPWLILLHGFGLNAGYFQPHLSAFASDYQLLPLELRGHGQRSREPGPYGLAAYTDDLAAELDRRQIRSAIFWGSHAGAAAGLLLACRDPRYFSALVLESGFLPGSAMPRVRELNIRARQLAHSHGIRAALDDMWEHADWFAHPRSQPDERHSQRLHTLLQEFAGTPWLSPLPPARITPPGQRLQLLHQPVLIYHGQHEMPEIRHAGQFLASLLPAATLAEIPGCGSFPASENPVQTGHAVLGFLAGHLRHRV</sequence>
<feature type="domain" description="AB hydrolase-1" evidence="2">
    <location>
        <begin position="9"/>
        <end position="239"/>
    </location>
</feature>
<keyword evidence="1 3" id="KW-0378">Hydrolase</keyword>
<dbReference type="InterPro" id="IPR050266">
    <property type="entry name" value="AB_hydrolase_sf"/>
</dbReference>
<dbReference type="GO" id="GO:0016787">
    <property type="term" value="F:hydrolase activity"/>
    <property type="evidence" value="ECO:0007669"/>
    <property type="project" value="UniProtKB-KW"/>
</dbReference>
<name>A0A8J7FM32_9NEIS</name>
<comment type="caution">
    <text evidence="3">The sequence shown here is derived from an EMBL/GenBank/DDBJ whole genome shotgun (WGS) entry which is preliminary data.</text>
</comment>
<dbReference type="EMBL" id="JADFUA010000002">
    <property type="protein sequence ID" value="MBE9608729.1"/>
    <property type="molecule type" value="Genomic_DNA"/>
</dbReference>
<evidence type="ECO:0000313" key="4">
    <source>
        <dbReference type="Proteomes" id="UP000604481"/>
    </source>
</evidence>
<organism evidence="3 4">
    <name type="scientific">Chitinilyticum piscinae</name>
    <dbReference type="NCBI Taxonomy" id="2866724"/>
    <lineage>
        <taxon>Bacteria</taxon>
        <taxon>Pseudomonadati</taxon>
        <taxon>Pseudomonadota</taxon>
        <taxon>Betaproteobacteria</taxon>
        <taxon>Neisseriales</taxon>
        <taxon>Chitinibacteraceae</taxon>
        <taxon>Chitinilyticum</taxon>
    </lineage>
</organism>
<evidence type="ECO:0000256" key="1">
    <source>
        <dbReference type="ARBA" id="ARBA00022801"/>
    </source>
</evidence>
<dbReference type="RefSeq" id="WP_194115257.1">
    <property type="nucleotide sequence ID" value="NZ_JADFUA010000002.1"/>
</dbReference>
<protein>
    <submittedName>
        <fullName evidence="3">Alpha/beta fold hydrolase</fullName>
    </submittedName>
</protein>
<dbReference type="AlphaFoldDB" id="A0A8J7FM32"/>
<dbReference type="PANTHER" id="PTHR43798:SF31">
    <property type="entry name" value="AB HYDROLASE SUPERFAMILY PROTEIN YCLE"/>
    <property type="match status" value="1"/>
</dbReference>
<proteinExistence type="predicted"/>
<dbReference type="Pfam" id="PF12697">
    <property type="entry name" value="Abhydrolase_6"/>
    <property type="match status" value="1"/>
</dbReference>
<dbReference type="SUPFAM" id="SSF53474">
    <property type="entry name" value="alpha/beta-Hydrolases"/>
    <property type="match status" value="1"/>
</dbReference>
<dbReference type="GO" id="GO:0016020">
    <property type="term" value="C:membrane"/>
    <property type="evidence" value="ECO:0007669"/>
    <property type="project" value="TreeGrafter"/>
</dbReference>
<dbReference type="InterPro" id="IPR000073">
    <property type="entry name" value="AB_hydrolase_1"/>
</dbReference>
<dbReference type="InterPro" id="IPR029058">
    <property type="entry name" value="AB_hydrolase_fold"/>
</dbReference>
<dbReference type="Proteomes" id="UP000604481">
    <property type="component" value="Unassembled WGS sequence"/>
</dbReference>
<gene>
    <name evidence="3" type="ORF">INR99_05135</name>
</gene>
<evidence type="ECO:0000313" key="3">
    <source>
        <dbReference type="EMBL" id="MBE9608729.1"/>
    </source>
</evidence>
<reference evidence="3 4" key="1">
    <citation type="submission" date="2020-10" db="EMBL/GenBank/DDBJ databases">
        <title>The genome sequence of Chitinilyticum litopenaei 4Y14.</title>
        <authorList>
            <person name="Liu Y."/>
        </authorList>
    </citation>
    <scope>NUCLEOTIDE SEQUENCE [LARGE SCALE GENOMIC DNA]</scope>
    <source>
        <strain evidence="3 4">4Y14</strain>
    </source>
</reference>
<keyword evidence="4" id="KW-1185">Reference proteome</keyword>